<keyword evidence="8" id="KW-0406">Ion transport</keyword>
<feature type="signal peptide" evidence="14">
    <location>
        <begin position="1"/>
        <end position="23"/>
    </location>
</feature>
<evidence type="ECO:0000256" key="1">
    <source>
        <dbReference type="ARBA" id="ARBA00004571"/>
    </source>
</evidence>
<comment type="similarity">
    <text evidence="12 13">Belongs to the TonB-dependent receptor family.</text>
</comment>
<sequence length="677" mass="76313">MKIKNLTLSAIASLTLLTPFAYAEDITLDSITVTSDFRDANLDKTSKAISVLSEDKIADKAHESLESVIGQVPNVNFTSGASRAHYVQIRGIGQRSQFKSPKNPSVGLVLDGIDVSESALALTMFDVNQIEVLKGPQGTTFGSNGMAGIVSLQSNKPTEDFEGHIETTIGNYNTKAAGIALGGSLIENKLLGRLSVYKNTSDGFMENKYLGRKDTQNIDEVALKSQLTYLANDDHKVDINFAHVNVDNGYDAFTYDNSYNTYSGNPGTDSQETNAIGLKSTYKINRKMHLISKASFSKSNSEYSYDEDWSYDAVSSYIAEDKYFRKREKTDVDLRLVSDEEGRIFNNSTDWTFGTYYKKQSEDLRQNYTYFASDYTNNFDSENLAIYGQLDSDITNKLTLTTGLRVENWKAELKDSDSLNKETDEVLIGGKIGLSYQENENNLYYATLSKGYKPGGANSEYTLSQERKTFNTEHLWNLDIGKSFSNFENKLKTRVNFFYGLRKDQQVDNSYYGTKWIEWISNSKSGSYYGVEAQTNYYADNTLHLFASLGLLKSKLDEYESTDVNDGRTPAQSPLYQYNVGFDYMITDDIQIKSDIEGKDSYYFSNSHNQKSKSYALLNASLSYFVSDWTVTLWGKNLTNKSYQTRGFYFDGQGNGDELYTQQGNPRTFGFTARYDF</sequence>
<keyword evidence="17" id="KW-0675">Receptor</keyword>
<evidence type="ECO:0000259" key="16">
    <source>
        <dbReference type="Pfam" id="PF07715"/>
    </source>
</evidence>
<protein>
    <submittedName>
        <fullName evidence="17">TonB-dependent receptor</fullName>
    </submittedName>
</protein>
<keyword evidence="9 13" id="KW-0798">TonB box</keyword>
<evidence type="ECO:0000256" key="10">
    <source>
        <dbReference type="ARBA" id="ARBA00023136"/>
    </source>
</evidence>
<dbReference type="Proteomes" id="UP000186074">
    <property type="component" value="Chromosome"/>
</dbReference>
<keyword evidence="5 12" id="KW-0812">Transmembrane</keyword>
<keyword evidence="4" id="KW-0410">Iron transport</keyword>
<feature type="domain" description="TonB-dependent receptor plug" evidence="16">
    <location>
        <begin position="43"/>
        <end position="149"/>
    </location>
</feature>
<dbReference type="RefSeq" id="WP_076084631.1">
    <property type="nucleotide sequence ID" value="NZ_CP019070.1"/>
</dbReference>
<organism evidence="17 18">
    <name type="scientific">Poseidonibacter parvus</name>
    <dbReference type="NCBI Taxonomy" id="1850254"/>
    <lineage>
        <taxon>Bacteria</taxon>
        <taxon>Pseudomonadati</taxon>
        <taxon>Campylobacterota</taxon>
        <taxon>Epsilonproteobacteria</taxon>
        <taxon>Campylobacterales</taxon>
        <taxon>Arcobacteraceae</taxon>
        <taxon>Poseidonibacter</taxon>
    </lineage>
</organism>
<evidence type="ECO:0000256" key="7">
    <source>
        <dbReference type="ARBA" id="ARBA00023004"/>
    </source>
</evidence>
<dbReference type="GO" id="GO:0009279">
    <property type="term" value="C:cell outer membrane"/>
    <property type="evidence" value="ECO:0007669"/>
    <property type="project" value="UniProtKB-SubCell"/>
</dbReference>
<evidence type="ECO:0000256" key="2">
    <source>
        <dbReference type="ARBA" id="ARBA00022448"/>
    </source>
</evidence>
<dbReference type="KEGG" id="alp:LPB137_03915"/>
<keyword evidence="2 12" id="KW-0813">Transport</keyword>
<dbReference type="InterPro" id="IPR039426">
    <property type="entry name" value="TonB-dep_rcpt-like"/>
</dbReference>
<dbReference type="InterPro" id="IPR036942">
    <property type="entry name" value="Beta-barrel_TonB_sf"/>
</dbReference>
<comment type="subcellular location">
    <subcellularLocation>
        <location evidence="1 12">Cell outer membrane</location>
        <topology evidence="1 12">Multi-pass membrane protein</topology>
    </subcellularLocation>
</comment>
<evidence type="ECO:0000256" key="12">
    <source>
        <dbReference type="PROSITE-ProRule" id="PRU01360"/>
    </source>
</evidence>
<dbReference type="PROSITE" id="PS01156">
    <property type="entry name" value="TONB_DEPENDENT_REC_2"/>
    <property type="match status" value="1"/>
</dbReference>
<dbReference type="OrthoDB" id="9763670at2"/>
<dbReference type="SUPFAM" id="SSF56935">
    <property type="entry name" value="Porins"/>
    <property type="match status" value="1"/>
</dbReference>
<evidence type="ECO:0000256" key="3">
    <source>
        <dbReference type="ARBA" id="ARBA00022452"/>
    </source>
</evidence>
<evidence type="ECO:0000313" key="17">
    <source>
        <dbReference type="EMBL" id="APW65041.1"/>
    </source>
</evidence>
<dbReference type="InterPro" id="IPR012910">
    <property type="entry name" value="Plug_dom"/>
</dbReference>
<keyword evidence="7" id="KW-0408">Iron</keyword>
<dbReference type="PANTHER" id="PTHR32552:SF81">
    <property type="entry name" value="TONB-DEPENDENT OUTER MEMBRANE RECEPTOR"/>
    <property type="match status" value="1"/>
</dbReference>
<gene>
    <name evidence="17" type="ORF">LPB137_03915</name>
</gene>
<dbReference type="InterPro" id="IPR000531">
    <property type="entry name" value="Beta-barrel_TonB"/>
</dbReference>
<feature type="domain" description="TonB-dependent receptor-like beta-barrel" evidence="15">
    <location>
        <begin position="245"/>
        <end position="638"/>
    </location>
</feature>
<evidence type="ECO:0000256" key="9">
    <source>
        <dbReference type="ARBA" id="ARBA00023077"/>
    </source>
</evidence>
<dbReference type="GO" id="GO:0006826">
    <property type="term" value="P:iron ion transport"/>
    <property type="evidence" value="ECO:0007669"/>
    <property type="project" value="UniProtKB-KW"/>
</dbReference>
<dbReference type="EMBL" id="CP019070">
    <property type="protein sequence ID" value="APW65041.1"/>
    <property type="molecule type" value="Genomic_DNA"/>
</dbReference>
<keyword evidence="6 14" id="KW-0732">Signal</keyword>
<dbReference type="Pfam" id="PF00593">
    <property type="entry name" value="TonB_dep_Rec_b-barrel"/>
    <property type="match status" value="1"/>
</dbReference>
<evidence type="ECO:0000256" key="11">
    <source>
        <dbReference type="ARBA" id="ARBA00023237"/>
    </source>
</evidence>
<evidence type="ECO:0000256" key="6">
    <source>
        <dbReference type="ARBA" id="ARBA00022729"/>
    </source>
</evidence>
<feature type="chain" id="PRO_5012681661" evidence="14">
    <location>
        <begin position="24"/>
        <end position="677"/>
    </location>
</feature>
<keyword evidence="10 12" id="KW-0472">Membrane</keyword>
<evidence type="ECO:0000256" key="14">
    <source>
        <dbReference type="SAM" id="SignalP"/>
    </source>
</evidence>
<name>A0A1P8KKG8_9BACT</name>
<evidence type="ECO:0000256" key="13">
    <source>
        <dbReference type="RuleBase" id="RU003357"/>
    </source>
</evidence>
<dbReference type="Gene3D" id="2.40.170.20">
    <property type="entry name" value="TonB-dependent receptor, beta-barrel domain"/>
    <property type="match status" value="1"/>
</dbReference>
<evidence type="ECO:0000256" key="5">
    <source>
        <dbReference type="ARBA" id="ARBA00022692"/>
    </source>
</evidence>
<dbReference type="STRING" id="1850254.LPB137_03915"/>
<reference evidence="17 18" key="1">
    <citation type="submission" date="2017-01" db="EMBL/GenBank/DDBJ databases">
        <title>Genome sequencing of Arcobacter sp. LPB0137.</title>
        <authorList>
            <person name="Lee G.-W."/>
            <person name="Yi H."/>
        </authorList>
    </citation>
    <scope>NUCLEOTIDE SEQUENCE [LARGE SCALE GENOMIC DNA]</scope>
    <source>
        <strain evidence="17 18">LPB0137</strain>
    </source>
</reference>
<keyword evidence="11 12" id="KW-0998">Cell outer membrane</keyword>
<evidence type="ECO:0000259" key="15">
    <source>
        <dbReference type="Pfam" id="PF00593"/>
    </source>
</evidence>
<evidence type="ECO:0000313" key="18">
    <source>
        <dbReference type="Proteomes" id="UP000186074"/>
    </source>
</evidence>
<keyword evidence="18" id="KW-1185">Reference proteome</keyword>
<dbReference type="PANTHER" id="PTHR32552">
    <property type="entry name" value="FERRICHROME IRON RECEPTOR-RELATED"/>
    <property type="match status" value="1"/>
</dbReference>
<keyword evidence="3 12" id="KW-1134">Transmembrane beta strand</keyword>
<dbReference type="PROSITE" id="PS52016">
    <property type="entry name" value="TONB_DEPENDENT_REC_3"/>
    <property type="match status" value="1"/>
</dbReference>
<dbReference type="InterPro" id="IPR010917">
    <property type="entry name" value="TonB_rcpt_CS"/>
</dbReference>
<accession>A0A1P8KKG8</accession>
<proteinExistence type="inferred from homology"/>
<dbReference type="AlphaFoldDB" id="A0A1P8KKG8"/>
<dbReference type="Pfam" id="PF07715">
    <property type="entry name" value="Plug"/>
    <property type="match status" value="1"/>
</dbReference>
<evidence type="ECO:0000256" key="4">
    <source>
        <dbReference type="ARBA" id="ARBA00022496"/>
    </source>
</evidence>
<evidence type="ECO:0000256" key="8">
    <source>
        <dbReference type="ARBA" id="ARBA00023065"/>
    </source>
</evidence>